<sequence>METYIFEHDIEVLCVTAVSFPNGVLKAHQQLHALLPDIKQRRIFGISSPDQNGGIIYKAAAEILNSEEADQSGQETFVIKKGTYISILIKNFMDDVSKIGKTFEKLIKQPNIDPEGYYLEDYINETDVRCMVRIKNKKIN</sequence>
<proteinExistence type="predicted"/>
<dbReference type="AlphaFoldDB" id="A0A369PPR3"/>
<reference evidence="1 2" key="1">
    <citation type="submission" date="2018-07" db="EMBL/GenBank/DDBJ databases">
        <title>Pedobacter sp. nov., isolated from soil.</title>
        <authorList>
            <person name="Zhou L.Y."/>
            <person name="Du Z.J."/>
        </authorList>
    </citation>
    <scope>NUCLEOTIDE SEQUENCE [LARGE SCALE GENOMIC DNA]</scope>
    <source>
        <strain evidence="1 2">JDX94</strain>
    </source>
</reference>
<dbReference type="OrthoDB" id="328886at2"/>
<comment type="caution">
    <text evidence="1">The sequence shown here is derived from an EMBL/GenBank/DDBJ whole genome shotgun (WGS) entry which is preliminary data.</text>
</comment>
<keyword evidence="2" id="KW-1185">Reference proteome</keyword>
<evidence type="ECO:0000313" key="1">
    <source>
        <dbReference type="EMBL" id="RDC54524.1"/>
    </source>
</evidence>
<gene>
    <name evidence="1" type="ORF">DU508_21395</name>
</gene>
<organism evidence="1 2">
    <name type="scientific">Pedobacter chinensis</name>
    <dbReference type="NCBI Taxonomy" id="2282421"/>
    <lineage>
        <taxon>Bacteria</taxon>
        <taxon>Pseudomonadati</taxon>
        <taxon>Bacteroidota</taxon>
        <taxon>Sphingobacteriia</taxon>
        <taxon>Sphingobacteriales</taxon>
        <taxon>Sphingobacteriaceae</taxon>
        <taxon>Pedobacter</taxon>
    </lineage>
</organism>
<accession>A0A369PPR3</accession>
<evidence type="ECO:0000313" key="2">
    <source>
        <dbReference type="Proteomes" id="UP000253961"/>
    </source>
</evidence>
<dbReference type="EMBL" id="QPKV01000013">
    <property type="protein sequence ID" value="RDC54524.1"/>
    <property type="molecule type" value="Genomic_DNA"/>
</dbReference>
<protein>
    <submittedName>
        <fullName evidence="1">Transcriptional regulator</fullName>
    </submittedName>
</protein>
<dbReference type="RefSeq" id="WP_115404701.1">
    <property type="nucleotide sequence ID" value="NZ_QPKV01000013.1"/>
</dbReference>
<name>A0A369PPR3_9SPHI</name>
<dbReference type="Proteomes" id="UP000253961">
    <property type="component" value="Unassembled WGS sequence"/>
</dbReference>